<dbReference type="EMBL" id="CAAALY010086343">
    <property type="protein sequence ID" value="VEL27311.1"/>
    <property type="molecule type" value="Genomic_DNA"/>
</dbReference>
<accession>A0A3S5AEM7</accession>
<gene>
    <name evidence="1" type="ORF">PXEA_LOCUS20751</name>
</gene>
<dbReference type="OrthoDB" id="446173at2759"/>
<sequence length="111" mass="12254">MTETKNASFLIDIFNRTERWLSDSTECRDSPEGGTSYDNRAWGWWVSRKGQPRFYWGGAVPGLQKCACGVEATCTGDSDTCNCDSTGSISPPLVDTGLLTFKVTVRLTPNY</sequence>
<proteinExistence type="predicted"/>
<evidence type="ECO:0000313" key="2">
    <source>
        <dbReference type="Proteomes" id="UP000784294"/>
    </source>
</evidence>
<evidence type="ECO:0000313" key="1">
    <source>
        <dbReference type="EMBL" id="VEL27311.1"/>
    </source>
</evidence>
<organism evidence="1 2">
    <name type="scientific">Protopolystoma xenopodis</name>
    <dbReference type="NCBI Taxonomy" id="117903"/>
    <lineage>
        <taxon>Eukaryota</taxon>
        <taxon>Metazoa</taxon>
        <taxon>Spiralia</taxon>
        <taxon>Lophotrochozoa</taxon>
        <taxon>Platyhelminthes</taxon>
        <taxon>Monogenea</taxon>
        <taxon>Polyopisthocotylea</taxon>
        <taxon>Polystomatidea</taxon>
        <taxon>Polystomatidae</taxon>
        <taxon>Protopolystoma</taxon>
    </lineage>
</organism>
<dbReference type="AlphaFoldDB" id="A0A3S5AEM7"/>
<dbReference type="Proteomes" id="UP000784294">
    <property type="component" value="Unassembled WGS sequence"/>
</dbReference>
<name>A0A3S5AEM7_9PLAT</name>
<reference evidence="1" key="1">
    <citation type="submission" date="2018-11" db="EMBL/GenBank/DDBJ databases">
        <authorList>
            <consortium name="Pathogen Informatics"/>
        </authorList>
    </citation>
    <scope>NUCLEOTIDE SEQUENCE</scope>
</reference>
<keyword evidence="2" id="KW-1185">Reference proteome</keyword>
<comment type="caution">
    <text evidence="1">The sequence shown here is derived from an EMBL/GenBank/DDBJ whole genome shotgun (WGS) entry which is preliminary data.</text>
</comment>
<protein>
    <submittedName>
        <fullName evidence="1">Uncharacterized protein</fullName>
    </submittedName>
</protein>